<keyword evidence="2" id="KW-1185">Reference proteome</keyword>
<organism evidence="1 2">
    <name type="scientific">Seminavis robusta</name>
    <dbReference type="NCBI Taxonomy" id="568900"/>
    <lineage>
        <taxon>Eukaryota</taxon>
        <taxon>Sar</taxon>
        <taxon>Stramenopiles</taxon>
        <taxon>Ochrophyta</taxon>
        <taxon>Bacillariophyta</taxon>
        <taxon>Bacillariophyceae</taxon>
        <taxon>Bacillariophycidae</taxon>
        <taxon>Naviculales</taxon>
        <taxon>Naviculaceae</taxon>
        <taxon>Seminavis</taxon>
    </lineage>
</organism>
<reference evidence="1" key="1">
    <citation type="submission" date="2020-06" db="EMBL/GenBank/DDBJ databases">
        <authorList>
            <consortium name="Plant Systems Biology data submission"/>
        </authorList>
    </citation>
    <scope>NUCLEOTIDE SEQUENCE</scope>
    <source>
        <strain evidence="1">D6</strain>
    </source>
</reference>
<dbReference type="EMBL" id="CAICTM010001075">
    <property type="protein sequence ID" value="CAB9520143.1"/>
    <property type="molecule type" value="Genomic_DNA"/>
</dbReference>
<dbReference type="Proteomes" id="UP001153069">
    <property type="component" value="Unassembled WGS sequence"/>
</dbReference>
<comment type="caution">
    <text evidence="1">The sequence shown here is derived from an EMBL/GenBank/DDBJ whole genome shotgun (WGS) entry which is preliminary data.</text>
</comment>
<evidence type="ECO:0000313" key="1">
    <source>
        <dbReference type="EMBL" id="CAB9520143.1"/>
    </source>
</evidence>
<dbReference type="OrthoDB" id="410679at2759"/>
<evidence type="ECO:0000313" key="2">
    <source>
        <dbReference type="Proteomes" id="UP001153069"/>
    </source>
</evidence>
<protein>
    <submittedName>
        <fullName evidence="1">Kinesin light chain</fullName>
    </submittedName>
</protein>
<dbReference type="AlphaFoldDB" id="A0A9N8EG68"/>
<sequence>MFMLSYSWSYAFGDILDTLVDFCRSQELDPKRTYVWICCLCVNQHRVVQQSKTEQSGMLAPTVNFFAEFGQRVARIGHLLAMMSPWQNPTYLKRVWCIFELYTSHIEGCEVTVVMPPSEKKALEEDLFGESGNIKVFYDVLSKTKVEDAQASVEKDRIAILEMIKEKPGYHVLNDRLNALLCGWIRRVTVEVIKMRQEAFQNHGNELSYEQLNQLRSGRHDAAHRMLQNMYTLRLQPESGSE</sequence>
<accession>A0A9N8EG68</accession>
<proteinExistence type="predicted"/>
<name>A0A9N8EG68_9STRA</name>
<gene>
    <name evidence="1" type="ORF">SEMRO_1077_G238640.1</name>
</gene>